<dbReference type="OrthoDB" id="9794917at2"/>
<dbReference type="SUPFAM" id="SSF54593">
    <property type="entry name" value="Glyoxalase/Bleomycin resistance protein/Dihydroxybiphenyl dioxygenase"/>
    <property type="match status" value="1"/>
</dbReference>
<sequence>MTFNKLTPNFEVQNIKKTVDFYVNVLGFSLVMIVPETQDGIEQTIADGKEYVFAMVVKDKVELMFQESESFKQDLKFAKGLSIAASISFYMEVNEVDKLYNDLKNKVSEISELKTAWHGMREFYIKDINGYMLGFAEKVQ</sequence>
<gene>
    <name evidence="2" type="ORF">EO244_09185</name>
</gene>
<dbReference type="InterPro" id="IPR037523">
    <property type="entry name" value="VOC_core"/>
</dbReference>
<dbReference type="AlphaFoldDB" id="A0A4Q1JMB8"/>
<keyword evidence="3" id="KW-1185">Reference proteome</keyword>
<dbReference type="InterPro" id="IPR004360">
    <property type="entry name" value="Glyas_Fos-R_dOase_dom"/>
</dbReference>
<comment type="caution">
    <text evidence="2">The sequence shown here is derived from an EMBL/GenBank/DDBJ whole genome shotgun (WGS) entry which is preliminary data.</text>
</comment>
<dbReference type="Proteomes" id="UP000289703">
    <property type="component" value="Unassembled WGS sequence"/>
</dbReference>
<dbReference type="RefSeq" id="WP_129254373.1">
    <property type="nucleotide sequence ID" value="NZ_SAXA01000007.1"/>
</dbReference>
<dbReference type="EMBL" id="SAXA01000007">
    <property type="protein sequence ID" value="RXQ94445.1"/>
    <property type="molecule type" value="Genomic_DNA"/>
</dbReference>
<dbReference type="InterPro" id="IPR029068">
    <property type="entry name" value="Glyas_Bleomycin-R_OHBP_Dase"/>
</dbReference>
<dbReference type="PROSITE" id="PS51819">
    <property type="entry name" value="VOC"/>
    <property type="match status" value="1"/>
</dbReference>
<reference evidence="2 3" key="1">
    <citation type="submission" date="2019-01" db="EMBL/GenBank/DDBJ databases">
        <title>Ancylomarina salipaludis sp. nov., isolated from a salt marsh.</title>
        <authorList>
            <person name="Yoon J.-H."/>
        </authorList>
    </citation>
    <scope>NUCLEOTIDE SEQUENCE [LARGE SCALE GENOMIC DNA]</scope>
    <source>
        <strain evidence="2 3">SHSM-M15</strain>
    </source>
</reference>
<dbReference type="Pfam" id="PF00903">
    <property type="entry name" value="Glyoxalase"/>
    <property type="match status" value="1"/>
</dbReference>
<protein>
    <submittedName>
        <fullName evidence="2">Bleomycin resistance family protein</fullName>
    </submittedName>
</protein>
<dbReference type="Gene3D" id="3.10.180.10">
    <property type="entry name" value="2,3-Dihydroxybiphenyl 1,2-Dioxygenase, domain 1"/>
    <property type="match status" value="1"/>
</dbReference>
<accession>A0A4Q1JMB8</accession>
<organism evidence="2 3">
    <name type="scientific">Ancylomarina salipaludis</name>
    <dbReference type="NCBI Taxonomy" id="2501299"/>
    <lineage>
        <taxon>Bacteria</taxon>
        <taxon>Pseudomonadati</taxon>
        <taxon>Bacteroidota</taxon>
        <taxon>Bacteroidia</taxon>
        <taxon>Marinilabiliales</taxon>
        <taxon>Marinifilaceae</taxon>
        <taxon>Ancylomarina</taxon>
    </lineage>
</organism>
<name>A0A4Q1JMB8_9BACT</name>
<feature type="domain" description="VOC" evidence="1">
    <location>
        <begin position="2"/>
        <end position="138"/>
    </location>
</feature>
<evidence type="ECO:0000313" key="2">
    <source>
        <dbReference type="EMBL" id="RXQ94445.1"/>
    </source>
</evidence>
<proteinExistence type="predicted"/>
<evidence type="ECO:0000259" key="1">
    <source>
        <dbReference type="PROSITE" id="PS51819"/>
    </source>
</evidence>
<evidence type="ECO:0000313" key="3">
    <source>
        <dbReference type="Proteomes" id="UP000289703"/>
    </source>
</evidence>